<dbReference type="Proteomes" id="UP000287651">
    <property type="component" value="Unassembled WGS sequence"/>
</dbReference>
<accession>A0A427ACZ0</accession>
<name>A0A427ACZ0_ENSVE</name>
<keyword evidence="1" id="KW-0472">Membrane</keyword>
<feature type="transmembrane region" description="Helical" evidence="1">
    <location>
        <begin position="62"/>
        <end position="84"/>
    </location>
</feature>
<organism evidence="2 3">
    <name type="scientific">Ensete ventricosum</name>
    <name type="common">Abyssinian banana</name>
    <name type="synonym">Musa ensete</name>
    <dbReference type="NCBI Taxonomy" id="4639"/>
    <lineage>
        <taxon>Eukaryota</taxon>
        <taxon>Viridiplantae</taxon>
        <taxon>Streptophyta</taxon>
        <taxon>Embryophyta</taxon>
        <taxon>Tracheophyta</taxon>
        <taxon>Spermatophyta</taxon>
        <taxon>Magnoliopsida</taxon>
        <taxon>Liliopsida</taxon>
        <taxon>Zingiberales</taxon>
        <taxon>Musaceae</taxon>
        <taxon>Ensete</taxon>
    </lineage>
</organism>
<dbReference type="AlphaFoldDB" id="A0A427ACZ0"/>
<reference evidence="2 3" key="1">
    <citation type="journal article" date="2014" name="Agronomy (Basel)">
        <title>A Draft Genome Sequence for Ensete ventricosum, the Drought-Tolerant Tree Against Hunger.</title>
        <authorList>
            <person name="Harrison J."/>
            <person name="Moore K.A."/>
            <person name="Paszkiewicz K."/>
            <person name="Jones T."/>
            <person name="Grant M."/>
            <person name="Ambacheew D."/>
            <person name="Muzemil S."/>
            <person name="Studholme D.J."/>
        </authorList>
    </citation>
    <scope>NUCLEOTIDE SEQUENCE [LARGE SCALE GENOMIC DNA]</scope>
</reference>
<comment type="caution">
    <text evidence="2">The sequence shown here is derived from an EMBL/GenBank/DDBJ whole genome shotgun (WGS) entry which is preliminary data.</text>
</comment>
<dbReference type="EMBL" id="AMZH03002875">
    <property type="protein sequence ID" value="RRT74125.1"/>
    <property type="molecule type" value="Genomic_DNA"/>
</dbReference>
<gene>
    <name evidence="2" type="ORF">B296_00031674</name>
</gene>
<evidence type="ECO:0000256" key="1">
    <source>
        <dbReference type="SAM" id="Phobius"/>
    </source>
</evidence>
<evidence type="ECO:0000313" key="3">
    <source>
        <dbReference type="Proteomes" id="UP000287651"/>
    </source>
</evidence>
<keyword evidence="1" id="KW-1133">Transmembrane helix</keyword>
<proteinExistence type="predicted"/>
<keyword evidence="1" id="KW-0812">Transmembrane</keyword>
<feature type="transmembrane region" description="Helical" evidence="1">
    <location>
        <begin position="7"/>
        <end position="26"/>
    </location>
</feature>
<evidence type="ECO:0000313" key="2">
    <source>
        <dbReference type="EMBL" id="RRT74125.1"/>
    </source>
</evidence>
<sequence>MSSRRIVFVNAILLIAFFVLVLFPAVREDDKLWCAASAVVSSPWTVHACLRPRRVGISSTASLFAFFAAHFGFSHVEMVPILWFGQQKDLPIR</sequence>
<protein>
    <submittedName>
        <fullName evidence="2">Uncharacterized protein</fullName>
    </submittedName>
</protein>